<protein>
    <submittedName>
        <fullName evidence="1">Uncharacterized protein</fullName>
    </submittedName>
</protein>
<sequence>MMCIFSQQISHNILPLISVPMVPLITENYSWD</sequence>
<reference evidence="1" key="1">
    <citation type="submission" date="2014-11" db="EMBL/GenBank/DDBJ databases">
        <authorList>
            <person name="Amaro Gonzalez C."/>
        </authorList>
    </citation>
    <scope>NUCLEOTIDE SEQUENCE</scope>
</reference>
<proteinExistence type="predicted"/>
<dbReference type="EMBL" id="GBXM01055324">
    <property type="protein sequence ID" value="JAH53253.1"/>
    <property type="molecule type" value="Transcribed_RNA"/>
</dbReference>
<organism evidence="1">
    <name type="scientific">Anguilla anguilla</name>
    <name type="common">European freshwater eel</name>
    <name type="synonym">Muraena anguilla</name>
    <dbReference type="NCBI Taxonomy" id="7936"/>
    <lineage>
        <taxon>Eukaryota</taxon>
        <taxon>Metazoa</taxon>
        <taxon>Chordata</taxon>
        <taxon>Craniata</taxon>
        <taxon>Vertebrata</taxon>
        <taxon>Euteleostomi</taxon>
        <taxon>Actinopterygii</taxon>
        <taxon>Neopterygii</taxon>
        <taxon>Teleostei</taxon>
        <taxon>Anguilliformes</taxon>
        <taxon>Anguillidae</taxon>
        <taxon>Anguilla</taxon>
    </lineage>
</organism>
<accession>A0A0E9TKL2</accession>
<evidence type="ECO:0000313" key="1">
    <source>
        <dbReference type="EMBL" id="JAH53253.1"/>
    </source>
</evidence>
<dbReference type="AlphaFoldDB" id="A0A0E9TKL2"/>
<reference evidence="1" key="2">
    <citation type="journal article" date="2015" name="Fish Shellfish Immunol.">
        <title>Early steps in the European eel (Anguilla anguilla)-Vibrio vulnificus interaction in the gills: Role of the RtxA13 toxin.</title>
        <authorList>
            <person name="Callol A."/>
            <person name="Pajuelo D."/>
            <person name="Ebbesson L."/>
            <person name="Teles M."/>
            <person name="MacKenzie S."/>
            <person name="Amaro C."/>
        </authorList>
    </citation>
    <scope>NUCLEOTIDE SEQUENCE</scope>
</reference>
<name>A0A0E9TKL2_ANGAN</name>